<dbReference type="NCBIfam" id="TIGR01682">
    <property type="entry name" value="moaD"/>
    <property type="match status" value="1"/>
</dbReference>
<gene>
    <name evidence="4" type="primary">moaD</name>
    <name evidence="4" type="ORF">H0484_07030</name>
</gene>
<dbReference type="SUPFAM" id="SSF54285">
    <property type="entry name" value="MoaD/ThiS"/>
    <property type="match status" value="1"/>
</dbReference>
<dbReference type="InterPro" id="IPR012675">
    <property type="entry name" value="Beta-grasp_dom_sf"/>
</dbReference>
<comment type="similarity">
    <text evidence="2">Belongs to the MoaD family.</text>
</comment>
<comment type="caution">
    <text evidence="4">The sequence shown here is derived from an EMBL/GenBank/DDBJ whole genome shotgun (WGS) entry which is preliminary data.</text>
</comment>
<dbReference type="Proteomes" id="UP000776983">
    <property type="component" value="Unassembled WGS sequence"/>
</dbReference>
<evidence type="ECO:0000313" key="5">
    <source>
        <dbReference type="Proteomes" id="UP000776983"/>
    </source>
</evidence>
<dbReference type="InterPro" id="IPR044672">
    <property type="entry name" value="MOCS2A"/>
</dbReference>
<organism evidence="4 5">
    <name type="scientific">Mesopusillimonas faecipullorum</name>
    <dbReference type="NCBI Taxonomy" id="2755040"/>
    <lineage>
        <taxon>Bacteria</taxon>
        <taxon>Pseudomonadati</taxon>
        <taxon>Pseudomonadota</taxon>
        <taxon>Betaproteobacteria</taxon>
        <taxon>Burkholderiales</taxon>
        <taxon>Alcaligenaceae</taxon>
        <taxon>Mesopusillimonas</taxon>
    </lineage>
</organism>
<keyword evidence="1" id="KW-0547">Nucleotide-binding</keyword>
<dbReference type="InterPro" id="IPR003749">
    <property type="entry name" value="ThiS/MoaD-like"/>
</dbReference>
<reference evidence="4 5" key="1">
    <citation type="submission" date="2020-07" db="EMBL/GenBank/DDBJ databases">
        <title>Pusillimonas sp. nov., isolated from poultry manure in Taiwan.</title>
        <authorList>
            <person name="Lin S.-Y."/>
            <person name="Tang Y.-S."/>
            <person name="Young C.-C."/>
        </authorList>
    </citation>
    <scope>NUCLEOTIDE SEQUENCE [LARGE SCALE GENOMIC DNA]</scope>
    <source>
        <strain evidence="4 5">CC-YST705</strain>
    </source>
</reference>
<evidence type="ECO:0000256" key="1">
    <source>
        <dbReference type="ARBA" id="ARBA00022741"/>
    </source>
</evidence>
<dbReference type="PANTHER" id="PTHR33359:SF1">
    <property type="entry name" value="MOLYBDOPTERIN SYNTHASE SULFUR CARRIER SUBUNIT"/>
    <property type="match status" value="1"/>
</dbReference>
<evidence type="ECO:0000256" key="2">
    <source>
        <dbReference type="ARBA" id="ARBA00024200"/>
    </source>
</evidence>
<proteinExistence type="inferred from homology"/>
<keyword evidence="5" id="KW-1185">Reference proteome</keyword>
<sequence>MNGMPLKVLYFARVAELTGVREETWPLAEPLSCQAWLQALVQRYPQLEPARRLKIAVNQQYAQAQTLIQPGDEVAVFEPVTGG</sequence>
<dbReference type="EMBL" id="JACDXW010000003">
    <property type="protein sequence ID" value="MCB5363499.1"/>
    <property type="molecule type" value="Genomic_DNA"/>
</dbReference>
<dbReference type="InterPro" id="IPR016155">
    <property type="entry name" value="Mopterin_synth/thiamin_S_b"/>
</dbReference>
<dbReference type="PANTHER" id="PTHR33359">
    <property type="entry name" value="MOLYBDOPTERIN SYNTHASE SULFUR CARRIER SUBUNIT"/>
    <property type="match status" value="1"/>
</dbReference>
<evidence type="ECO:0000313" key="4">
    <source>
        <dbReference type="EMBL" id="MCB5363499.1"/>
    </source>
</evidence>
<accession>A0ABS8CCD1</accession>
<evidence type="ECO:0000256" key="3">
    <source>
        <dbReference type="ARBA" id="ARBA00024247"/>
    </source>
</evidence>
<protein>
    <recommendedName>
        <fullName evidence="3">Molybdopterin synthase sulfur carrier subunit</fullName>
    </recommendedName>
</protein>
<dbReference type="CDD" id="cd00754">
    <property type="entry name" value="Ubl_MoaD"/>
    <property type="match status" value="1"/>
</dbReference>
<name>A0ABS8CCD1_9BURK</name>
<dbReference type="Pfam" id="PF02597">
    <property type="entry name" value="ThiS"/>
    <property type="match status" value="1"/>
</dbReference>
<dbReference type="RefSeq" id="WP_226953845.1">
    <property type="nucleotide sequence ID" value="NZ_JACDXW010000003.1"/>
</dbReference>
<dbReference type="Gene3D" id="3.10.20.30">
    <property type="match status" value="1"/>
</dbReference>